<reference evidence="1" key="1">
    <citation type="journal article" date="2015" name="Nature">
        <title>Complex archaea that bridge the gap between prokaryotes and eukaryotes.</title>
        <authorList>
            <person name="Spang A."/>
            <person name="Saw J.H."/>
            <person name="Jorgensen S.L."/>
            <person name="Zaremba-Niedzwiedzka K."/>
            <person name="Martijn J."/>
            <person name="Lind A.E."/>
            <person name="van Eijk R."/>
            <person name="Schleper C."/>
            <person name="Guy L."/>
            <person name="Ettema T.J."/>
        </authorList>
    </citation>
    <scope>NUCLEOTIDE SEQUENCE</scope>
</reference>
<dbReference type="EMBL" id="LAZR01002234">
    <property type="protein sequence ID" value="KKN32694.1"/>
    <property type="molecule type" value="Genomic_DNA"/>
</dbReference>
<gene>
    <name evidence="1" type="ORF">LCGC14_0811300</name>
</gene>
<proteinExistence type="predicted"/>
<protein>
    <submittedName>
        <fullName evidence="1">Uncharacterized protein</fullName>
    </submittedName>
</protein>
<accession>A0A0F9PR62</accession>
<dbReference type="AlphaFoldDB" id="A0A0F9PR62"/>
<sequence length="783" mass="92916">MTINQFSSIIIEKFGIDLYHKSLKFPSNKINLFYLRDEPFKVRSIIFDNDREYHLIIDTKKHEIFHDCPLFLIHSERDKKICVHLIRLLSILKFPHSNNILVNLDKYYFTSDDLGSKKKGKNFQLLANICFKNNNNVEALNYLNKAIINQYNSEIIVENYLKTAIEFNLFIEFFEFLKYGFENDLESYITKYIKQVKIGLDKFVNLIPKISFYDLLKIIDSINAIIELKGILFFQPFIEKLKKLTKNPDFNDYYFSVFIIKKNYSELVEFVPNIKEIIMEEQFNFLKDELVNYFISEIDNFCLIDKLKLLKKQFKIIGIPKDIIRHEYKKYKAEIKELEKKLYLKKFAFLKLLIEKYNIIRTKGDFRKKRNAYIVKHDEENSKNPVYNYIIARIGFFGVNDQTIKSSEIGINYFIMNHLFLDDLSSLQDVNYYKTQFWGENNYAINSINGYSLLSKNIEYIYEGDQKYSDDTMIIEWDLANRAIQGSIVCAYGSQIVIPDRNSPLFHDLKPFDLCYCKRTPVKIESNIIKNVNVITKCSFKDAIKSVSHDMNFIEGHYPLSFVKTVLKKEINPFQAYEIVSNNPKKLFIPNYNQFIKAFREFLFNFIFREKNYIFDELKLDFPKNSNQILKLLNLMDDLDGLNLPYLEILEDIITPNITLHDFRSKTLHKIHSFIVETLKNKELGSTGIFNLKKLKNTPFSKYSKEIIKIRKEEFESSVILKIINKEEIRYNFSEINKTYYGQKFVKILTVNADTPIKPEKFKKFSDYTQKLNLKIKLLESKI</sequence>
<organism evidence="1">
    <name type="scientific">marine sediment metagenome</name>
    <dbReference type="NCBI Taxonomy" id="412755"/>
    <lineage>
        <taxon>unclassified sequences</taxon>
        <taxon>metagenomes</taxon>
        <taxon>ecological metagenomes</taxon>
    </lineage>
</organism>
<name>A0A0F9PR62_9ZZZZ</name>
<evidence type="ECO:0000313" key="1">
    <source>
        <dbReference type="EMBL" id="KKN32694.1"/>
    </source>
</evidence>
<comment type="caution">
    <text evidence="1">The sequence shown here is derived from an EMBL/GenBank/DDBJ whole genome shotgun (WGS) entry which is preliminary data.</text>
</comment>